<evidence type="ECO:0000313" key="3">
    <source>
        <dbReference type="EMBL" id="ROW08517.1"/>
    </source>
</evidence>
<comment type="caution">
    <text evidence="3">The sequence shown here is derived from an EMBL/GenBank/DDBJ whole genome shotgun (WGS) entry which is preliminary data.</text>
</comment>
<evidence type="ECO:0000313" key="4">
    <source>
        <dbReference type="Proteomes" id="UP000283895"/>
    </source>
</evidence>
<keyword evidence="4" id="KW-1185">Reference proteome</keyword>
<gene>
    <name evidence="3" type="ORF">VMCG_03274</name>
</gene>
<dbReference type="PANTHER" id="PTHR10622:SF10">
    <property type="entry name" value="HET DOMAIN-CONTAINING PROTEIN"/>
    <property type="match status" value="1"/>
</dbReference>
<reference evidence="3 4" key="1">
    <citation type="submission" date="2015-09" db="EMBL/GenBank/DDBJ databases">
        <title>Host preference determinants of Valsa canker pathogens revealed by comparative genomics.</title>
        <authorList>
            <person name="Yin Z."/>
            <person name="Huang L."/>
        </authorList>
    </citation>
    <scope>NUCLEOTIDE SEQUENCE [LARGE SCALE GENOMIC DNA]</scope>
    <source>
        <strain evidence="3 4">03-1</strain>
    </source>
</reference>
<organism evidence="3 4">
    <name type="scientific">Cytospora schulzeri</name>
    <dbReference type="NCBI Taxonomy" id="448051"/>
    <lineage>
        <taxon>Eukaryota</taxon>
        <taxon>Fungi</taxon>
        <taxon>Dikarya</taxon>
        <taxon>Ascomycota</taxon>
        <taxon>Pezizomycotina</taxon>
        <taxon>Sordariomycetes</taxon>
        <taxon>Sordariomycetidae</taxon>
        <taxon>Diaporthales</taxon>
        <taxon>Cytosporaceae</taxon>
        <taxon>Cytospora</taxon>
    </lineage>
</organism>
<evidence type="ECO:0000259" key="1">
    <source>
        <dbReference type="Pfam" id="PF06985"/>
    </source>
</evidence>
<dbReference type="Proteomes" id="UP000283895">
    <property type="component" value="Unassembled WGS sequence"/>
</dbReference>
<feature type="domain" description="Heterokaryon incompatibility" evidence="1">
    <location>
        <begin position="23"/>
        <end position="107"/>
    </location>
</feature>
<dbReference type="PANTHER" id="PTHR10622">
    <property type="entry name" value="HET DOMAIN-CONTAINING PROTEIN"/>
    <property type="match status" value="1"/>
</dbReference>
<dbReference type="OrthoDB" id="674604at2759"/>
<dbReference type="InterPro" id="IPR058525">
    <property type="entry name" value="DUF8212"/>
</dbReference>
<feature type="domain" description="DUF8212" evidence="2">
    <location>
        <begin position="231"/>
        <end position="261"/>
    </location>
</feature>
<sequence>MRLLNAETLAFADFIDADTAPQYAILSHTWGKEEVTYSDMQTNRRLSQSKLGFKKIKYCASQTIEDGLEYFWIDTCCIDKSSSAELSEAINSMFKWYQKAAICYAYLFDVLEYPKRYDSPRAIELLWRKKSLRWFTRGWTLQELIAPRRLVFFSSSWVNMGTRETFALSIFNRTGIPTDVLHDPTTLFAKSVAQRMSWASHRDTSRVEDLAYCLMGLFDVNMPMLYGESEKAFIRLQEEIIKMSDDMSIFAWTDTKANFSSFRGLLAKGLE</sequence>
<dbReference type="Pfam" id="PF26640">
    <property type="entry name" value="DUF8212"/>
    <property type="match status" value="1"/>
</dbReference>
<protein>
    <submittedName>
        <fullName evidence="3">Uncharacterized protein</fullName>
    </submittedName>
</protein>
<dbReference type="InterPro" id="IPR010730">
    <property type="entry name" value="HET"/>
</dbReference>
<name>A0A423WYC3_9PEZI</name>
<dbReference type="EMBL" id="LKEA01000006">
    <property type="protein sequence ID" value="ROW08517.1"/>
    <property type="molecule type" value="Genomic_DNA"/>
</dbReference>
<evidence type="ECO:0000259" key="2">
    <source>
        <dbReference type="Pfam" id="PF26640"/>
    </source>
</evidence>
<dbReference type="Pfam" id="PF06985">
    <property type="entry name" value="HET"/>
    <property type="match status" value="1"/>
</dbReference>
<dbReference type="STRING" id="356882.A0A423WYC3"/>
<dbReference type="AlphaFoldDB" id="A0A423WYC3"/>
<proteinExistence type="predicted"/>
<accession>A0A423WYC3</accession>